<keyword evidence="3" id="KW-0539">Nucleus</keyword>
<dbReference type="InterPro" id="IPR052416">
    <property type="entry name" value="GTF3C_component"/>
</dbReference>
<gene>
    <name evidence="4" type="ORF">BCV72DRAFT_311712</name>
</gene>
<dbReference type="PANTHER" id="PTHR15052:SF2">
    <property type="entry name" value="GENERAL TRANSCRIPTION FACTOR 3C POLYPEPTIDE 2"/>
    <property type="match status" value="1"/>
</dbReference>
<dbReference type="Gene3D" id="2.130.10.10">
    <property type="entry name" value="YVTN repeat-like/Quinoprotein amine dehydrogenase"/>
    <property type="match status" value="1"/>
</dbReference>
<dbReference type="InterPro" id="IPR015943">
    <property type="entry name" value="WD40/YVTN_repeat-like_dom_sf"/>
</dbReference>
<dbReference type="VEuPathDB" id="FungiDB:BCV72DRAFT_311712"/>
<sequence>MKHTESLKRYNKLGEWNEYQNIPLKEHEEWIQVYQDIEDYLPKTTVKVEHEGTLHNLEALNGLRTSNNSFIINHGGSIWAMDFVPKKRSSRDAEYLAIGGYKTTEEHYALGEVSCYKNAICIWKYDSGHQPTLDMCLLGDFGIIADLKWCPLSSYGPKLGILAVLIGDGSVYILVVPHPDQIRKQTGRPSNETLYLKIRKPRFVLKSPRAYYLCMSWSSQLLACGSISGSIVIWDIFRSLCHDIPIVHVQLMMTAPIRSVSWTFLFDNLLLSADTVGRVYLHDMRDPFMSQQVMKIKSPLVPVLGAEHLTHSFFYGDPEGNCRLNMSFCSKQSTALFSSGHGQIWSIAFCRFHEFVASASSSGIVMFRYCTDSAGQPLKHKGRADGNLLYCLCFDGDVYRYLNKTNESRDFHHVLLNPNVSLHKVVWNPNSMACGWIASGGKAGLCKLEFVPSGKKP</sequence>
<dbReference type="InterPro" id="IPR036322">
    <property type="entry name" value="WD40_repeat_dom_sf"/>
</dbReference>
<dbReference type="SUPFAM" id="SSF50978">
    <property type="entry name" value="WD40 repeat-like"/>
    <property type="match status" value="1"/>
</dbReference>
<evidence type="ECO:0000256" key="2">
    <source>
        <dbReference type="ARBA" id="ARBA00023163"/>
    </source>
</evidence>
<reference evidence="4" key="1">
    <citation type="journal article" date="2016" name="Proc. Natl. Acad. Sci. U.S.A.">
        <title>Lipid metabolic changes in an early divergent fungus govern the establishment of a mutualistic symbiosis with endobacteria.</title>
        <authorList>
            <person name="Lastovetsky O.A."/>
            <person name="Gaspar M.L."/>
            <person name="Mondo S.J."/>
            <person name="LaButti K.M."/>
            <person name="Sandor L."/>
            <person name="Grigoriev I.V."/>
            <person name="Henry S.A."/>
            <person name="Pawlowska T.E."/>
        </authorList>
    </citation>
    <scope>NUCLEOTIDE SEQUENCE [LARGE SCALE GENOMIC DNA]</scope>
    <source>
        <strain evidence="4">ATCC 52814</strain>
    </source>
</reference>
<evidence type="ECO:0000313" key="4">
    <source>
        <dbReference type="EMBL" id="ORE05047.1"/>
    </source>
</evidence>
<dbReference type="InterPro" id="IPR001680">
    <property type="entry name" value="WD40_rpt"/>
</dbReference>
<accession>A0A1X0QZ43</accession>
<dbReference type="GO" id="GO:0005634">
    <property type="term" value="C:nucleus"/>
    <property type="evidence" value="ECO:0007669"/>
    <property type="project" value="UniProtKB-SubCell"/>
</dbReference>
<proteinExistence type="predicted"/>
<keyword evidence="2" id="KW-0804">Transcription</keyword>
<evidence type="ECO:0000256" key="1">
    <source>
        <dbReference type="ARBA" id="ARBA00004123"/>
    </source>
</evidence>
<dbReference type="AlphaFoldDB" id="A0A1X0QZ43"/>
<evidence type="ECO:0000256" key="3">
    <source>
        <dbReference type="ARBA" id="ARBA00023242"/>
    </source>
</evidence>
<name>A0A1X0QZ43_RHIZD</name>
<dbReference type="GO" id="GO:0000127">
    <property type="term" value="C:transcription factor TFIIIC complex"/>
    <property type="evidence" value="ECO:0007669"/>
    <property type="project" value="TreeGrafter"/>
</dbReference>
<dbReference type="OrthoDB" id="4703at2759"/>
<dbReference type="PANTHER" id="PTHR15052">
    <property type="entry name" value="RNA POLYMERASE III TRANSCRIPTION INITIATION FACTOR COMPLEX SUBUNIT"/>
    <property type="match status" value="1"/>
</dbReference>
<protein>
    <submittedName>
        <fullName evidence="4">WD40 repeat-like protein</fullName>
    </submittedName>
</protein>
<dbReference type="EMBL" id="KV921955">
    <property type="protein sequence ID" value="ORE05047.1"/>
    <property type="molecule type" value="Genomic_DNA"/>
</dbReference>
<dbReference type="Proteomes" id="UP000242414">
    <property type="component" value="Unassembled WGS sequence"/>
</dbReference>
<dbReference type="GO" id="GO:0006383">
    <property type="term" value="P:transcription by RNA polymerase III"/>
    <property type="evidence" value="ECO:0007669"/>
    <property type="project" value="TreeGrafter"/>
</dbReference>
<organism evidence="4">
    <name type="scientific">Rhizopus microsporus var. microsporus</name>
    <dbReference type="NCBI Taxonomy" id="86635"/>
    <lineage>
        <taxon>Eukaryota</taxon>
        <taxon>Fungi</taxon>
        <taxon>Fungi incertae sedis</taxon>
        <taxon>Mucoromycota</taxon>
        <taxon>Mucoromycotina</taxon>
        <taxon>Mucoromycetes</taxon>
        <taxon>Mucorales</taxon>
        <taxon>Mucorineae</taxon>
        <taxon>Rhizopodaceae</taxon>
        <taxon>Rhizopus</taxon>
    </lineage>
</organism>
<dbReference type="SMART" id="SM00320">
    <property type="entry name" value="WD40"/>
    <property type="match status" value="4"/>
</dbReference>
<comment type="subcellular location">
    <subcellularLocation>
        <location evidence="1">Nucleus</location>
    </subcellularLocation>
</comment>